<protein>
    <submittedName>
        <fullName evidence="2">Protein FAM50</fullName>
    </submittedName>
</protein>
<sequence>MVFYTYVDQESQRDHTADRFVGVSENLDERLIKTTVGLVTLSDFKKTKGDLEEQQRKLAAQMQLEKTASAAKIKKARKKERTSKLSFADEEDGNEDEISMGGVKRLRENEGDAQVRKKFTKNPEVDTSFLPDRNRELQEAEERERLRKEWLAQQEKIKAESIEITYSYWDGSGHRKTVEEDLIIPHSHAGKVVERSWYNRFKHVYDPDKNYGSYRIA</sequence>
<dbReference type="Proteomes" id="UP000053392">
    <property type="component" value="Unassembled WGS sequence"/>
</dbReference>
<dbReference type="PANTHER" id="PTHR12722:SF0">
    <property type="entry name" value="PROTEIN FAM50A"/>
    <property type="match status" value="1"/>
</dbReference>
<gene>
    <name evidence="2" type="ORF">I313_04401</name>
</gene>
<dbReference type="PANTHER" id="PTHR12722">
    <property type="entry name" value="XAP-5 PROTEIN-RELATED"/>
    <property type="match status" value="1"/>
</dbReference>
<dbReference type="InterPro" id="IPR007005">
    <property type="entry name" value="XAP5"/>
</dbReference>
<dbReference type="OrthoDB" id="1562195at2759"/>
<feature type="region of interest" description="Disordered" evidence="1">
    <location>
        <begin position="73"/>
        <end position="98"/>
    </location>
</feature>
<dbReference type="AlphaFoldDB" id="A0A0D0V370"/>
<proteinExistence type="predicted"/>
<dbReference type="GO" id="GO:0006325">
    <property type="term" value="P:chromatin organization"/>
    <property type="evidence" value="ECO:0007669"/>
    <property type="project" value="TreeGrafter"/>
</dbReference>
<evidence type="ECO:0000313" key="2">
    <source>
        <dbReference type="EMBL" id="KIR39380.1"/>
    </source>
</evidence>
<evidence type="ECO:0000256" key="1">
    <source>
        <dbReference type="SAM" id="MobiDB-lite"/>
    </source>
</evidence>
<keyword evidence="3" id="KW-1185">Reference proteome</keyword>
<dbReference type="EMBL" id="KN847906">
    <property type="protein sequence ID" value="KIR39380.1"/>
    <property type="molecule type" value="Genomic_DNA"/>
</dbReference>
<evidence type="ECO:0000313" key="3">
    <source>
        <dbReference type="Proteomes" id="UP000053392"/>
    </source>
</evidence>
<dbReference type="HOGENOM" id="CLU_037985_1_0_1"/>
<name>A0A0D0V370_9TREE</name>
<accession>A0A0D0V370</accession>
<organism evidence="2 3">
    <name type="scientific">Cryptococcus deuterogattii Ram5</name>
    <dbReference type="NCBI Taxonomy" id="1296110"/>
    <lineage>
        <taxon>Eukaryota</taxon>
        <taxon>Fungi</taxon>
        <taxon>Dikarya</taxon>
        <taxon>Basidiomycota</taxon>
        <taxon>Agaricomycotina</taxon>
        <taxon>Tremellomycetes</taxon>
        <taxon>Tremellales</taxon>
        <taxon>Cryptococcaceae</taxon>
        <taxon>Cryptococcus</taxon>
        <taxon>Cryptococcus gattii species complex</taxon>
    </lineage>
</organism>
<dbReference type="GO" id="GO:0005634">
    <property type="term" value="C:nucleus"/>
    <property type="evidence" value="ECO:0007669"/>
    <property type="project" value="InterPro"/>
</dbReference>
<reference evidence="2 3" key="1">
    <citation type="submission" date="2015-01" db="EMBL/GenBank/DDBJ databases">
        <title>The Genome Sequence of Cryptococcus gattii Ram5.</title>
        <authorList>
            <consortium name="The Broad Institute Genomics Platform"/>
            <person name="Cuomo C."/>
            <person name="Litvintseva A."/>
            <person name="Chen Y."/>
            <person name="Heitman J."/>
            <person name="Sun S."/>
            <person name="Springer D."/>
            <person name="Dromer F."/>
            <person name="Young S."/>
            <person name="Zeng Q."/>
            <person name="Gargeya S."/>
            <person name="Abouelleil A."/>
            <person name="Alvarado L."/>
            <person name="Chapman S.B."/>
            <person name="Gainer-Dewar J."/>
            <person name="Goldberg J."/>
            <person name="Griggs A."/>
            <person name="Gujja S."/>
            <person name="Hansen M."/>
            <person name="Howarth C."/>
            <person name="Imamovic A."/>
            <person name="Larimer J."/>
            <person name="Murphy C."/>
            <person name="Naylor J."/>
            <person name="Pearson M."/>
            <person name="Priest M."/>
            <person name="Roberts A."/>
            <person name="Saif S."/>
            <person name="Shea T."/>
            <person name="Sykes S."/>
            <person name="Wortman J."/>
            <person name="Nusbaum C."/>
            <person name="Birren B."/>
        </authorList>
    </citation>
    <scope>NUCLEOTIDE SEQUENCE [LARGE SCALE GENOMIC DNA]</scope>
    <source>
        <strain evidence="2 3">Ram5</strain>
    </source>
</reference>
<feature type="compositionally biased region" description="Acidic residues" evidence="1">
    <location>
        <begin position="88"/>
        <end position="98"/>
    </location>
</feature>